<keyword evidence="5" id="KW-0808">Transferase</keyword>
<comment type="catalytic activity">
    <reaction evidence="1">
        <text>ATP + protein L-histidine = ADP + protein N-phospho-L-histidine.</text>
        <dbReference type="EC" id="2.7.13.3"/>
    </reaction>
</comment>
<dbReference type="PANTHER" id="PTHR45436:SF5">
    <property type="entry name" value="SENSOR HISTIDINE KINASE TRCS"/>
    <property type="match status" value="1"/>
</dbReference>
<dbReference type="SUPFAM" id="SSF55874">
    <property type="entry name" value="ATPase domain of HSP90 chaperone/DNA topoisomerase II/histidine kinase"/>
    <property type="match status" value="1"/>
</dbReference>
<dbReference type="Proteomes" id="UP000291301">
    <property type="component" value="Unassembled WGS sequence"/>
</dbReference>
<keyword evidence="13" id="KW-1185">Reference proteome</keyword>
<evidence type="ECO:0000256" key="10">
    <source>
        <dbReference type="SAM" id="Phobius"/>
    </source>
</evidence>
<feature type="transmembrane region" description="Helical" evidence="10">
    <location>
        <begin position="169"/>
        <end position="189"/>
    </location>
</feature>
<dbReference type="RefSeq" id="WP_131569480.1">
    <property type="nucleotide sequence ID" value="NZ_JAINFK010000006.1"/>
</dbReference>
<evidence type="ECO:0000259" key="11">
    <source>
        <dbReference type="PROSITE" id="PS50109"/>
    </source>
</evidence>
<comment type="subcellular location">
    <subcellularLocation>
        <location evidence="2">Membrane</location>
    </subcellularLocation>
</comment>
<keyword evidence="4" id="KW-0597">Phosphoprotein</keyword>
<dbReference type="GO" id="GO:0005886">
    <property type="term" value="C:plasma membrane"/>
    <property type="evidence" value="ECO:0007669"/>
    <property type="project" value="TreeGrafter"/>
</dbReference>
<comment type="caution">
    <text evidence="12">The sequence shown here is derived from an EMBL/GenBank/DDBJ whole genome shotgun (WGS) entry which is preliminary data.</text>
</comment>
<sequence>MSESLRVRLFAGAGFFITLGLLMTWFSLQKVFFQYISAEYEHEMSMIIDTLAADLEFLDGGRSTLGGTPLDPRFSLPAGGRYWAVDDGIEITRSRSLWDMQIDSNGLSTSRYSVFSIGPGPDGDPILLLTRKLSFDTPSGLRNVIFYAGFPQGEMQLALNNFRYELARMLALTALMLLLAAVLQILLGLRPLEELQSQVARLRTGAVERLSSKGPIEVRALVSEINELLREKATAVERARARAADLAHGLKTPLTAILQVAETLPPATGGLIIEHVEVIRRRSDRQLLRARLAVGQKSGGEDFKVFATKLVRVISAIPVDRQIDWRIEVADRLAVPVDSADLAEAVGNILDNARKWASSLVCLKAERRGSKLNIEIADDGFGIAIGDRKRILARGMHTNDPQSETGLGLSIACEIVEAYGGSLSLAPAEIGGLKVTIELPGSTSTCVQNPSTH</sequence>
<dbReference type="InterPro" id="IPR005467">
    <property type="entry name" value="His_kinase_dom"/>
</dbReference>
<evidence type="ECO:0000256" key="6">
    <source>
        <dbReference type="ARBA" id="ARBA00022692"/>
    </source>
</evidence>
<dbReference type="SMART" id="SM00387">
    <property type="entry name" value="HATPase_c"/>
    <property type="match status" value="1"/>
</dbReference>
<dbReference type="InterPro" id="IPR050428">
    <property type="entry name" value="TCS_sensor_his_kinase"/>
</dbReference>
<evidence type="ECO:0000256" key="4">
    <source>
        <dbReference type="ARBA" id="ARBA00022553"/>
    </source>
</evidence>
<dbReference type="Gene3D" id="1.10.287.130">
    <property type="match status" value="1"/>
</dbReference>
<dbReference type="InterPro" id="IPR036097">
    <property type="entry name" value="HisK_dim/P_sf"/>
</dbReference>
<evidence type="ECO:0000256" key="8">
    <source>
        <dbReference type="ARBA" id="ARBA00022989"/>
    </source>
</evidence>
<organism evidence="12 13">
    <name type="scientific">Oricola cellulosilytica</name>
    <dbReference type="NCBI Taxonomy" id="1429082"/>
    <lineage>
        <taxon>Bacteria</taxon>
        <taxon>Pseudomonadati</taxon>
        <taxon>Pseudomonadota</taxon>
        <taxon>Alphaproteobacteria</taxon>
        <taxon>Hyphomicrobiales</taxon>
        <taxon>Ahrensiaceae</taxon>
        <taxon>Oricola</taxon>
    </lineage>
</organism>
<dbReference type="PRINTS" id="PR00344">
    <property type="entry name" value="BCTRLSENSOR"/>
</dbReference>
<proteinExistence type="predicted"/>
<dbReference type="InterPro" id="IPR004358">
    <property type="entry name" value="Sig_transdc_His_kin-like_C"/>
</dbReference>
<evidence type="ECO:0000313" key="13">
    <source>
        <dbReference type="Proteomes" id="UP000291301"/>
    </source>
</evidence>
<feature type="transmembrane region" description="Helical" evidence="10">
    <location>
        <begin position="6"/>
        <end position="28"/>
    </location>
</feature>
<protein>
    <recommendedName>
        <fullName evidence="3">histidine kinase</fullName>
        <ecNumber evidence="3">2.7.13.3</ecNumber>
    </recommendedName>
</protein>
<evidence type="ECO:0000256" key="3">
    <source>
        <dbReference type="ARBA" id="ARBA00012438"/>
    </source>
</evidence>
<evidence type="ECO:0000256" key="9">
    <source>
        <dbReference type="ARBA" id="ARBA00023136"/>
    </source>
</evidence>
<dbReference type="PROSITE" id="PS50109">
    <property type="entry name" value="HIS_KIN"/>
    <property type="match status" value="1"/>
</dbReference>
<keyword evidence="6 10" id="KW-0812">Transmembrane</keyword>
<reference evidence="12 13" key="1">
    <citation type="journal article" date="2015" name="Antonie Van Leeuwenhoek">
        <title>Oricola cellulosilytica gen. nov., sp. nov., a cellulose-degrading bacterium of the family Phyllobacteriaceae isolated from surface seashore water, and emended descriptions of Mesorhizobium loti and Phyllobacterium myrsinacearum.</title>
        <authorList>
            <person name="Hameed A."/>
            <person name="Shahina M."/>
            <person name="Lai W.A."/>
            <person name="Lin S.Y."/>
            <person name="Young L.S."/>
            <person name="Liu Y.C."/>
            <person name="Hsu Y.H."/>
            <person name="Young C.C."/>
        </authorList>
    </citation>
    <scope>NUCLEOTIDE SEQUENCE [LARGE SCALE GENOMIC DNA]</scope>
    <source>
        <strain evidence="12 13">KCTC 52183</strain>
    </source>
</reference>
<dbReference type="GO" id="GO:0000155">
    <property type="term" value="F:phosphorelay sensor kinase activity"/>
    <property type="evidence" value="ECO:0007669"/>
    <property type="project" value="InterPro"/>
</dbReference>
<dbReference type="PANTHER" id="PTHR45436">
    <property type="entry name" value="SENSOR HISTIDINE KINASE YKOH"/>
    <property type="match status" value="1"/>
</dbReference>
<dbReference type="EC" id="2.7.13.3" evidence="3"/>
<name>A0A4R0PBM3_9HYPH</name>
<evidence type="ECO:0000256" key="2">
    <source>
        <dbReference type="ARBA" id="ARBA00004370"/>
    </source>
</evidence>
<accession>A0A4R0PBM3</accession>
<dbReference type="EMBL" id="SJST01000005">
    <property type="protein sequence ID" value="TCD13337.1"/>
    <property type="molecule type" value="Genomic_DNA"/>
</dbReference>
<feature type="domain" description="Histidine kinase" evidence="11">
    <location>
        <begin position="245"/>
        <end position="443"/>
    </location>
</feature>
<dbReference type="InterPro" id="IPR036890">
    <property type="entry name" value="HATPase_C_sf"/>
</dbReference>
<gene>
    <name evidence="12" type="ORF">E0D97_12640</name>
</gene>
<keyword evidence="9 10" id="KW-0472">Membrane</keyword>
<evidence type="ECO:0000256" key="5">
    <source>
        <dbReference type="ARBA" id="ARBA00022679"/>
    </source>
</evidence>
<evidence type="ECO:0000313" key="12">
    <source>
        <dbReference type="EMBL" id="TCD13337.1"/>
    </source>
</evidence>
<dbReference type="InterPro" id="IPR003594">
    <property type="entry name" value="HATPase_dom"/>
</dbReference>
<dbReference type="SUPFAM" id="SSF47384">
    <property type="entry name" value="Homodimeric domain of signal transducing histidine kinase"/>
    <property type="match status" value="1"/>
</dbReference>
<dbReference type="Pfam" id="PF02518">
    <property type="entry name" value="HATPase_c"/>
    <property type="match status" value="1"/>
</dbReference>
<evidence type="ECO:0000256" key="7">
    <source>
        <dbReference type="ARBA" id="ARBA00022777"/>
    </source>
</evidence>
<keyword evidence="7 12" id="KW-0418">Kinase</keyword>
<evidence type="ECO:0000256" key="1">
    <source>
        <dbReference type="ARBA" id="ARBA00000085"/>
    </source>
</evidence>
<keyword evidence="8 10" id="KW-1133">Transmembrane helix</keyword>
<dbReference type="Gene3D" id="3.30.565.10">
    <property type="entry name" value="Histidine kinase-like ATPase, C-terminal domain"/>
    <property type="match status" value="1"/>
</dbReference>
<dbReference type="AlphaFoldDB" id="A0A4R0PBM3"/>
<dbReference type="OrthoDB" id="9809567at2"/>